<gene>
    <name evidence="1" type="ORF">SEPMUDRAFT_149366</name>
</gene>
<dbReference type="HOGENOM" id="CLU_1355416_0_0_1"/>
<dbReference type="GeneID" id="27902648"/>
<dbReference type="EMBL" id="KB456264">
    <property type="protein sequence ID" value="EMF12812.1"/>
    <property type="molecule type" value="Genomic_DNA"/>
</dbReference>
<dbReference type="Proteomes" id="UP000016931">
    <property type="component" value="Unassembled WGS sequence"/>
</dbReference>
<organism evidence="1 2">
    <name type="scientific">Sphaerulina musiva (strain SO2202)</name>
    <name type="common">Poplar stem canker fungus</name>
    <name type="synonym">Septoria musiva</name>
    <dbReference type="NCBI Taxonomy" id="692275"/>
    <lineage>
        <taxon>Eukaryota</taxon>
        <taxon>Fungi</taxon>
        <taxon>Dikarya</taxon>
        <taxon>Ascomycota</taxon>
        <taxon>Pezizomycotina</taxon>
        <taxon>Dothideomycetes</taxon>
        <taxon>Dothideomycetidae</taxon>
        <taxon>Mycosphaerellales</taxon>
        <taxon>Mycosphaerellaceae</taxon>
        <taxon>Sphaerulina</taxon>
    </lineage>
</organism>
<name>M3AZ41_SPHMS</name>
<proteinExistence type="predicted"/>
<accession>M3AZ41</accession>
<dbReference type="RefSeq" id="XP_016760933.1">
    <property type="nucleotide sequence ID" value="XM_016905511.1"/>
</dbReference>
<sequence>MVPAGLATSRAKSMSNLASPFASLSDSEEKLPLGWACADNLTLKLPDVTVGNNVYRPSLSRPTLPSRSRHALNRCPTLACRQTSCCFRCNECRPVMLIETSTRPNNSPLFTFYSNPDSHSRTSPSNTCRALAKAPKILVKVVRTLAAVAALSRLLLGVQHCPWGLCPSKHLQPRPIILNSRWLNSRWWLGVERGRILAYIGA</sequence>
<evidence type="ECO:0000313" key="2">
    <source>
        <dbReference type="Proteomes" id="UP000016931"/>
    </source>
</evidence>
<evidence type="ECO:0000313" key="1">
    <source>
        <dbReference type="EMBL" id="EMF12812.1"/>
    </source>
</evidence>
<keyword evidence="2" id="KW-1185">Reference proteome</keyword>
<reference evidence="1 2" key="1">
    <citation type="journal article" date="2012" name="PLoS Pathog.">
        <title>Diverse lifestyles and strategies of plant pathogenesis encoded in the genomes of eighteen Dothideomycetes fungi.</title>
        <authorList>
            <person name="Ohm R.A."/>
            <person name="Feau N."/>
            <person name="Henrissat B."/>
            <person name="Schoch C.L."/>
            <person name="Horwitz B.A."/>
            <person name="Barry K.W."/>
            <person name="Condon B.J."/>
            <person name="Copeland A.C."/>
            <person name="Dhillon B."/>
            <person name="Glaser F."/>
            <person name="Hesse C.N."/>
            <person name="Kosti I."/>
            <person name="LaButti K."/>
            <person name="Lindquist E.A."/>
            <person name="Lucas S."/>
            <person name="Salamov A.A."/>
            <person name="Bradshaw R.E."/>
            <person name="Ciuffetti L."/>
            <person name="Hamelin R.C."/>
            <person name="Kema G.H.J."/>
            <person name="Lawrence C."/>
            <person name="Scott J.A."/>
            <person name="Spatafora J.W."/>
            <person name="Turgeon B.G."/>
            <person name="de Wit P.J.G.M."/>
            <person name="Zhong S."/>
            <person name="Goodwin S.B."/>
            <person name="Grigoriev I.V."/>
        </authorList>
    </citation>
    <scope>NUCLEOTIDE SEQUENCE [LARGE SCALE GENOMIC DNA]</scope>
    <source>
        <strain evidence="1 2">SO2202</strain>
    </source>
</reference>
<protein>
    <submittedName>
        <fullName evidence="1">Uncharacterized protein</fullName>
    </submittedName>
</protein>
<dbReference type="AlphaFoldDB" id="M3AZ41"/>